<keyword evidence="3" id="KW-1003">Cell membrane</keyword>
<dbReference type="Proteomes" id="UP001523369">
    <property type="component" value="Unassembled WGS sequence"/>
</dbReference>
<keyword evidence="4 7" id="KW-0812">Transmembrane</keyword>
<proteinExistence type="predicted"/>
<dbReference type="InterPro" id="IPR020846">
    <property type="entry name" value="MFS_dom"/>
</dbReference>
<feature type="transmembrane region" description="Helical" evidence="7">
    <location>
        <begin position="342"/>
        <end position="363"/>
    </location>
</feature>
<evidence type="ECO:0000256" key="2">
    <source>
        <dbReference type="ARBA" id="ARBA00022448"/>
    </source>
</evidence>
<keyword evidence="5 7" id="KW-1133">Transmembrane helix</keyword>
<feature type="domain" description="Major facilitator superfamily (MFS) profile" evidence="8">
    <location>
        <begin position="22"/>
        <end position="457"/>
    </location>
</feature>
<name>A0ABT1DSI9_9ACTN</name>
<dbReference type="PRINTS" id="PR01036">
    <property type="entry name" value="TCRTETB"/>
</dbReference>
<feature type="transmembrane region" description="Helical" evidence="7">
    <location>
        <begin position="118"/>
        <end position="138"/>
    </location>
</feature>
<feature type="transmembrane region" description="Helical" evidence="7">
    <location>
        <begin position="179"/>
        <end position="197"/>
    </location>
</feature>
<dbReference type="Gene3D" id="1.20.1720.10">
    <property type="entry name" value="Multidrug resistance protein D"/>
    <property type="match status" value="1"/>
</dbReference>
<evidence type="ECO:0000256" key="4">
    <source>
        <dbReference type="ARBA" id="ARBA00022692"/>
    </source>
</evidence>
<feature type="transmembrane region" description="Helical" evidence="7">
    <location>
        <begin position="307"/>
        <end position="330"/>
    </location>
</feature>
<evidence type="ECO:0000256" key="3">
    <source>
        <dbReference type="ARBA" id="ARBA00022475"/>
    </source>
</evidence>
<keyword evidence="10" id="KW-1185">Reference proteome</keyword>
<evidence type="ECO:0000256" key="7">
    <source>
        <dbReference type="SAM" id="Phobius"/>
    </source>
</evidence>
<comment type="subcellular location">
    <subcellularLocation>
        <location evidence="1">Cell membrane</location>
        <topology evidence="1">Multi-pass membrane protein</topology>
    </subcellularLocation>
</comment>
<feature type="transmembrane region" description="Helical" evidence="7">
    <location>
        <begin position="369"/>
        <end position="394"/>
    </location>
</feature>
<keyword evidence="2" id="KW-0813">Transport</keyword>
<evidence type="ECO:0000313" key="9">
    <source>
        <dbReference type="EMBL" id="MCO8272696.1"/>
    </source>
</evidence>
<dbReference type="SUPFAM" id="SSF103473">
    <property type="entry name" value="MFS general substrate transporter"/>
    <property type="match status" value="2"/>
</dbReference>
<accession>A0ABT1DSI9</accession>
<organism evidence="9 10">
    <name type="scientific">Paractinoplanes aksuensis</name>
    <dbReference type="NCBI Taxonomy" id="2939490"/>
    <lineage>
        <taxon>Bacteria</taxon>
        <taxon>Bacillati</taxon>
        <taxon>Actinomycetota</taxon>
        <taxon>Actinomycetes</taxon>
        <taxon>Micromonosporales</taxon>
        <taxon>Micromonosporaceae</taxon>
        <taxon>Paractinoplanes</taxon>
    </lineage>
</organism>
<evidence type="ECO:0000256" key="1">
    <source>
        <dbReference type="ARBA" id="ARBA00004651"/>
    </source>
</evidence>
<feature type="transmembrane region" description="Helical" evidence="7">
    <location>
        <begin position="88"/>
        <end position="106"/>
    </location>
</feature>
<evidence type="ECO:0000256" key="6">
    <source>
        <dbReference type="ARBA" id="ARBA00023136"/>
    </source>
</evidence>
<dbReference type="PANTHER" id="PTHR42718">
    <property type="entry name" value="MAJOR FACILITATOR SUPERFAMILY MULTIDRUG TRANSPORTER MFSC"/>
    <property type="match status" value="1"/>
</dbReference>
<feature type="transmembrane region" description="Helical" evidence="7">
    <location>
        <begin position="21"/>
        <end position="44"/>
    </location>
</feature>
<feature type="transmembrane region" description="Helical" evidence="7">
    <location>
        <begin position="209"/>
        <end position="229"/>
    </location>
</feature>
<dbReference type="Pfam" id="PF07690">
    <property type="entry name" value="MFS_1"/>
    <property type="match status" value="2"/>
</dbReference>
<dbReference type="EMBL" id="JAMYJR010000020">
    <property type="protein sequence ID" value="MCO8272696.1"/>
    <property type="molecule type" value="Genomic_DNA"/>
</dbReference>
<feature type="transmembrane region" description="Helical" evidence="7">
    <location>
        <begin position="150"/>
        <end position="173"/>
    </location>
</feature>
<feature type="transmembrane region" description="Helical" evidence="7">
    <location>
        <begin position="56"/>
        <end position="76"/>
    </location>
</feature>
<dbReference type="InterPro" id="IPR036259">
    <property type="entry name" value="MFS_trans_sf"/>
</dbReference>
<dbReference type="Gene3D" id="1.20.1250.20">
    <property type="entry name" value="MFS general substrate transporter like domains"/>
    <property type="match status" value="1"/>
</dbReference>
<sequence length="457" mass="44888">MSGVTALPRPASGVAKLHPQAALAVLATAQFLIVFNGTSANLALPDAIADLGLSEGLAVWVVSGYLLTFGGLLLLAGRLGDIAGRRRLLLAALVIFGLGATVAGLAPNGTVLVVARVVQGIGAAGVGPSVLGLLMAVFTDPQERRRALGVWGAVASGGAALGVLGGGALTTWFDWRAVLLINAPFVAVLVVGIPATVNPVPRVKGTHASVTGAVLSVAGIGSLVAGLTVGGEIGWTSATTLFLFAAGIVVLAMFGLLERVSAHPFLPVDLLTRASSAGGLTAMLAAAVAMFPVMFIASVLLQSRLGFSPVAAGLMMLPISLATIGGSLLAPRMIPRLGPVRPLLVGLVVVAVGTGAFAIAVAYGVPLGAFVPATIVFGAGMGLSITGAITLALSGATPAEAGAASGLLQTGQQLGGAVGLAAITTISAGAGYAVGLGIAAAVVVAGILLVALRLHRP</sequence>
<dbReference type="InterPro" id="IPR011701">
    <property type="entry name" value="MFS"/>
</dbReference>
<feature type="transmembrane region" description="Helical" evidence="7">
    <location>
        <begin position="432"/>
        <end position="452"/>
    </location>
</feature>
<dbReference type="PROSITE" id="PS50850">
    <property type="entry name" value="MFS"/>
    <property type="match status" value="1"/>
</dbReference>
<evidence type="ECO:0000256" key="5">
    <source>
        <dbReference type="ARBA" id="ARBA00022989"/>
    </source>
</evidence>
<evidence type="ECO:0000259" key="8">
    <source>
        <dbReference type="PROSITE" id="PS50850"/>
    </source>
</evidence>
<feature type="transmembrane region" description="Helical" evidence="7">
    <location>
        <begin position="406"/>
        <end position="426"/>
    </location>
</feature>
<reference evidence="9 10" key="1">
    <citation type="submission" date="2022-06" db="EMBL/GenBank/DDBJ databases">
        <title>New Species of the Genus Actinoplanes, ActinopZanes ferrugineus.</title>
        <authorList>
            <person name="Ding P."/>
        </authorList>
    </citation>
    <scope>NUCLEOTIDE SEQUENCE [LARGE SCALE GENOMIC DNA]</scope>
    <source>
        <strain evidence="9 10">TRM88003</strain>
    </source>
</reference>
<evidence type="ECO:0000313" key="10">
    <source>
        <dbReference type="Proteomes" id="UP001523369"/>
    </source>
</evidence>
<gene>
    <name evidence="9" type="ORF">M1L60_19055</name>
</gene>
<protein>
    <submittedName>
        <fullName evidence="9">MFS transporter</fullName>
    </submittedName>
</protein>
<feature type="transmembrane region" description="Helical" evidence="7">
    <location>
        <begin position="278"/>
        <end position="301"/>
    </location>
</feature>
<keyword evidence="6 7" id="KW-0472">Membrane</keyword>
<dbReference type="PANTHER" id="PTHR42718:SF46">
    <property type="entry name" value="BLR6921 PROTEIN"/>
    <property type="match status" value="1"/>
</dbReference>
<dbReference type="RefSeq" id="WP_253238791.1">
    <property type="nucleotide sequence ID" value="NZ_JAMYJR010000020.1"/>
</dbReference>
<feature type="transmembrane region" description="Helical" evidence="7">
    <location>
        <begin position="235"/>
        <end position="257"/>
    </location>
</feature>
<comment type="caution">
    <text evidence="9">The sequence shown here is derived from an EMBL/GenBank/DDBJ whole genome shotgun (WGS) entry which is preliminary data.</text>
</comment>